<dbReference type="Proteomes" id="UP000605784">
    <property type="component" value="Unassembled WGS sequence"/>
</dbReference>
<evidence type="ECO:0000313" key="2">
    <source>
        <dbReference type="Proteomes" id="UP000605784"/>
    </source>
</evidence>
<evidence type="ECO:0000313" key="1">
    <source>
        <dbReference type="EMBL" id="GGN96400.1"/>
    </source>
</evidence>
<keyword evidence="2" id="KW-1185">Reference proteome</keyword>
<proteinExistence type="predicted"/>
<accession>A0A830GP77</accession>
<sequence length="1040" mass="118874">MAIEDYDQELNELAGRIASSNCALFAGAGLSINAGGPSWDELTEKAKSEFDYNSPLDENFQIFSDLKREVGGTELHQFVQRELSGIELGEDVEPLASLPWFSTFTTNFDTALEDALSKYHRSVRTVHEGREFILSGDPSDLYCVKLMGSIEKNYGDSGSMVLTSGEKSTAQDKRSHIFRELGNHAANLSFLFVGYSFRDRIFTEILEKIINEAGELERTYYALFRSPLDEEQEYYLNSLNVVPIIADIEDFTEELVKRVSQRDTSDHRMKNIPFGSQMLELSLDDIGDFVESYDPILLDELQREGDAQNFFKGEITTFRPFTEDWHFTRSEESEIISKLRNQEPDIVSVSGSPGSGRTFLINSTIEALIRDEGGIAIRIPSHKIDPIPSHGELDQFLEFITDRCEELGIPAPEFCVFFSTSGLETNQLMNFNRLKSRSDFHLQLLMESPQGYSFPSDMEEEKKCDNIEIQDEIPRPIRQEFKTYVVDTVRKHRLPAISEQEVQSILNDDPEFLPVMYRAIDPARRSIQDIIEQEYEGLTDEAKRIVKFSALATSVDLEMPIAVCRRAMTHQSGEFYSFPEIINIAENEANEFIKISRDARTNQLLAIYHPIVAKHICKKIGEKEMGEYLLDIAESVDLQSGIEGEFVGRLMISKGVNREATEFLPITKDYLKESMDIVTSRQPARPLLHHKAILMQEMGEDSSKVISTMEEAIAEPPEEYVLTERKENVLTSLARIKWKINRDELENADRYSEDIMEIFAYLEDARRSVLNLHTYDLQSNILMSMAEGREEKERNSLLNEAINLIERAMEMDGEAEDIRTLEQTRVELYDRIEREQAEELAEKLVEQDNDGSGYYTLARLDLYENSDPAAALRQLTRAMSAEEYPPEAIAFRIKLLMQQDDPFYDLVAELAKDLDLRDDFEDSWESAYHKAIAYLIDGNYQKAYSHFETSHSSAPWNLHDTVDVFWKDDGQKKTFTGKIGNPLTDTEGWIYSHGLEGWDDDIYFDPSLEDSAGGIRSGRNVEFTLGFTPRGPKARDIQII</sequence>
<dbReference type="AlphaFoldDB" id="A0A830GP77"/>
<dbReference type="EMBL" id="BMOU01000004">
    <property type="protein sequence ID" value="GGN96400.1"/>
    <property type="molecule type" value="Genomic_DNA"/>
</dbReference>
<reference evidence="1" key="1">
    <citation type="journal article" date="2014" name="Int. J. Syst. Evol. Microbiol.">
        <title>Complete genome sequence of Corynebacterium casei LMG S-19264T (=DSM 44701T), isolated from a smear-ripened cheese.</title>
        <authorList>
            <consortium name="US DOE Joint Genome Institute (JGI-PGF)"/>
            <person name="Walter F."/>
            <person name="Albersmeier A."/>
            <person name="Kalinowski J."/>
            <person name="Ruckert C."/>
        </authorList>
    </citation>
    <scope>NUCLEOTIDE SEQUENCE</scope>
    <source>
        <strain evidence="1">JCM 17820</strain>
    </source>
</reference>
<comment type="caution">
    <text evidence="1">The sequence shown here is derived from an EMBL/GenBank/DDBJ whole genome shotgun (WGS) entry which is preliminary data.</text>
</comment>
<name>A0A830GP77_9EURY</name>
<dbReference type="Pfam" id="PF13289">
    <property type="entry name" value="SIR2_2"/>
    <property type="match status" value="1"/>
</dbReference>
<dbReference type="RefSeq" id="WP_188998080.1">
    <property type="nucleotide sequence ID" value="NZ_BMOU01000004.1"/>
</dbReference>
<dbReference type="Gene3D" id="1.25.40.10">
    <property type="entry name" value="Tetratricopeptide repeat domain"/>
    <property type="match status" value="1"/>
</dbReference>
<organism evidence="1 2">
    <name type="scientific">Haloarcula pellucida</name>
    <dbReference type="NCBI Taxonomy" id="1427151"/>
    <lineage>
        <taxon>Archaea</taxon>
        <taxon>Methanobacteriati</taxon>
        <taxon>Methanobacteriota</taxon>
        <taxon>Stenosarchaea group</taxon>
        <taxon>Halobacteria</taxon>
        <taxon>Halobacteriales</taxon>
        <taxon>Haloarculaceae</taxon>
        <taxon>Haloarcula</taxon>
    </lineage>
</organism>
<evidence type="ECO:0008006" key="3">
    <source>
        <dbReference type="Google" id="ProtNLM"/>
    </source>
</evidence>
<gene>
    <name evidence="1" type="ORF">GCM10009030_24640</name>
</gene>
<dbReference type="InterPro" id="IPR011990">
    <property type="entry name" value="TPR-like_helical_dom_sf"/>
</dbReference>
<reference evidence="1" key="2">
    <citation type="submission" date="2020-09" db="EMBL/GenBank/DDBJ databases">
        <authorList>
            <person name="Sun Q."/>
            <person name="Ohkuma M."/>
        </authorList>
    </citation>
    <scope>NUCLEOTIDE SEQUENCE</scope>
    <source>
        <strain evidence="1">JCM 17820</strain>
    </source>
</reference>
<protein>
    <recommendedName>
        <fullName evidence="3">SIR2-like domain-containing protein</fullName>
    </recommendedName>
</protein>